<name>A0A7R9UAX7_9STRA</name>
<dbReference type="GO" id="GO:0032543">
    <property type="term" value="P:mitochondrial translation"/>
    <property type="evidence" value="ECO:0007669"/>
    <property type="project" value="UniProtKB-UniRule"/>
</dbReference>
<dbReference type="GO" id="GO:0005739">
    <property type="term" value="C:mitochondrion"/>
    <property type="evidence" value="ECO:0007669"/>
    <property type="project" value="UniProtKB-SubCell"/>
</dbReference>
<evidence type="ECO:0000256" key="7">
    <source>
        <dbReference type="HAMAP-Rule" id="MF_03150"/>
    </source>
</evidence>
<dbReference type="InterPro" id="IPR023631">
    <property type="entry name" value="Amidase_dom"/>
</dbReference>
<evidence type="ECO:0000256" key="1">
    <source>
        <dbReference type="ARBA" id="ARBA00008069"/>
    </source>
</evidence>
<evidence type="ECO:0000256" key="5">
    <source>
        <dbReference type="ARBA" id="ARBA00022917"/>
    </source>
</evidence>
<feature type="active site" description="Charge relay system" evidence="7">
    <location>
        <position position="71"/>
    </location>
</feature>
<gene>
    <name evidence="9" type="ORF">PPYR1160_LOCUS8543</name>
</gene>
<dbReference type="EMBL" id="HBEA01011180">
    <property type="protein sequence ID" value="CAD8259042.1"/>
    <property type="molecule type" value="Transcribed_RNA"/>
</dbReference>
<comment type="function">
    <text evidence="7">Allows the formation of correctly charged Gln-tRNA(Gln) through the transamidation of misacylated Glu-tRNA(Gln) in the mitochondria. The reaction takes place in the presence of glutamine and ATP through an activated gamma-phospho-Glu-tRNA(Gln).</text>
</comment>
<dbReference type="HAMAP" id="MF_00120">
    <property type="entry name" value="GatA"/>
    <property type="match status" value="1"/>
</dbReference>
<dbReference type="InterPro" id="IPR020556">
    <property type="entry name" value="Amidase_CS"/>
</dbReference>
<feature type="active site" description="Charge relay system" evidence="7">
    <location>
        <position position="155"/>
    </location>
</feature>
<evidence type="ECO:0000256" key="6">
    <source>
        <dbReference type="ARBA" id="ARBA00047407"/>
    </source>
</evidence>
<feature type="active site" description="Acyl-ester intermediate" evidence="7">
    <location>
        <position position="179"/>
    </location>
</feature>
<comment type="similarity">
    <text evidence="1 7">Belongs to the amidase family. GatA subfamily.</text>
</comment>
<dbReference type="AlphaFoldDB" id="A0A7R9UAX7"/>
<organism evidence="9">
    <name type="scientific">Pinguiococcus pyrenoidosus</name>
    <dbReference type="NCBI Taxonomy" id="172671"/>
    <lineage>
        <taxon>Eukaryota</taxon>
        <taxon>Sar</taxon>
        <taxon>Stramenopiles</taxon>
        <taxon>Ochrophyta</taxon>
        <taxon>Pinguiophyceae</taxon>
        <taxon>Pinguiochrysidales</taxon>
        <taxon>Pinguiochrysidaceae</taxon>
        <taxon>Pinguiococcus</taxon>
    </lineage>
</organism>
<dbReference type="PANTHER" id="PTHR11895:SF7">
    <property type="entry name" value="GLUTAMYL-TRNA(GLN) AMIDOTRANSFERASE SUBUNIT A, MITOCHONDRIAL"/>
    <property type="match status" value="1"/>
</dbReference>
<accession>A0A7R9UAX7</accession>
<evidence type="ECO:0000256" key="4">
    <source>
        <dbReference type="ARBA" id="ARBA00022840"/>
    </source>
</evidence>
<dbReference type="EC" id="6.3.5.7" evidence="7"/>
<evidence type="ECO:0000256" key="3">
    <source>
        <dbReference type="ARBA" id="ARBA00022741"/>
    </source>
</evidence>
<evidence type="ECO:0000259" key="8">
    <source>
        <dbReference type="Pfam" id="PF01425"/>
    </source>
</evidence>
<dbReference type="InterPro" id="IPR036928">
    <property type="entry name" value="AS_sf"/>
</dbReference>
<comment type="subcellular location">
    <subcellularLocation>
        <location evidence="7">Mitochondrion</location>
    </subcellularLocation>
</comment>
<keyword evidence="5 7" id="KW-0648">Protein biosynthesis</keyword>
<protein>
    <recommendedName>
        <fullName evidence="7">Glutamyl-tRNA(Gln) amidotransferase subunit A, mitochondrial</fullName>
        <shortName evidence="7">Glu-AdT subunit A</shortName>
        <ecNumber evidence="7">6.3.5.7</ecNumber>
    </recommendedName>
</protein>
<dbReference type="PROSITE" id="PS00571">
    <property type="entry name" value="AMIDASES"/>
    <property type="match status" value="1"/>
</dbReference>
<dbReference type="GO" id="GO:0030956">
    <property type="term" value="C:glutamyl-tRNA(Gln) amidotransferase complex"/>
    <property type="evidence" value="ECO:0007669"/>
    <property type="project" value="UniProtKB-UniRule"/>
</dbReference>
<dbReference type="GO" id="GO:0005524">
    <property type="term" value="F:ATP binding"/>
    <property type="evidence" value="ECO:0007669"/>
    <property type="project" value="UniProtKB-KW"/>
</dbReference>
<evidence type="ECO:0000256" key="2">
    <source>
        <dbReference type="ARBA" id="ARBA00022598"/>
    </source>
</evidence>
<dbReference type="PANTHER" id="PTHR11895">
    <property type="entry name" value="TRANSAMIDASE"/>
    <property type="match status" value="1"/>
</dbReference>
<keyword evidence="7" id="KW-0496">Mitochondrion</keyword>
<keyword evidence="3 7" id="KW-0547">Nucleotide-binding</keyword>
<proteinExistence type="inferred from homology"/>
<keyword evidence="2 7" id="KW-0436">Ligase</keyword>
<keyword evidence="4 7" id="KW-0067">ATP-binding</keyword>
<evidence type="ECO:0000313" key="9">
    <source>
        <dbReference type="EMBL" id="CAD8259042.1"/>
    </source>
</evidence>
<comment type="subunit">
    <text evidence="7">Subunit of the heterotrimeric GatCAB amidotransferase (AdT) complex, composed of A, B and C subunits.</text>
</comment>
<sequence length="549" mass="58297">MSSAAPPRTLAQAIAGIRRRRLHPDDVWRHCRDNLRAAEWQNAFISVAEAREQGDVSENGGILSGLPVAVKDNFCTAGELATTAASRMLRGWNAGYDATAVARLKDAGAFVMGKTNLDEFAMGYGTFSSDWGPTYNPWSPLEASGKRTLYVPGGSSGGSAAAVANGSCLAALGSDTGGSIRQPASYCGVVGFKPGYGSISRHGLISYASSLDTVGIIARTVLDSAIVYDQIQGGCPRDSTSRPGRRDEGRPHALLRDAYGVSEAEDLWQLLEKPEEILGRSARPLDGVTVGVPDEFFVAEVREDVVRVWEHAASLCQSLGANVVRVRLPSLATGVSLATYAVLSCSEASSNLARYDGVRYGHRTERKFPGERGDGRMDAEAFHTMVTDSRAEGLGLPVQNRILLGTYCLSKGGYSDFYVAAQNARRRIRQEMLQALGVSSDGSDGSKPVDVMLTPTTPTGAFLTPKSSEDTPSYLELMVNDVMTLPANLGGLPAISVPAGMVQDSSTGAQLPIGVQLIGPPIREAHLLRIATSLERALGATSRFEVPEG</sequence>
<reference evidence="9" key="1">
    <citation type="submission" date="2021-01" db="EMBL/GenBank/DDBJ databases">
        <authorList>
            <person name="Corre E."/>
            <person name="Pelletier E."/>
            <person name="Niang G."/>
            <person name="Scheremetjew M."/>
            <person name="Finn R."/>
            <person name="Kale V."/>
            <person name="Holt S."/>
            <person name="Cochrane G."/>
            <person name="Meng A."/>
            <person name="Brown T."/>
            <person name="Cohen L."/>
        </authorList>
    </citation>
    <scope>NUCLEOTIDE SEQUENCE</scope>
    <source>
        <strain evidence="9">CCMP2078</strain>
    </source>
</reference>
<dbReference type="Pfam" id="PF01425">
    <property type="entry name" value="Amidase"/>
    <property type="match status" value="1"/>
</dbReference>
<dbReference type="InterPro" id="IPR000120">
    <property type="entry name" value="Amidase"/>
</dbReference>
<feature type="domain" description="Amidase" evidence="8">
    <location>
        <begin position="40"/>
        <end position="528"/>
    </location>
</feature>
<comment type="catalytic activity">
    <reaction evidence="6 7">
        <text>L-glutamyl-tRNA(Gln) + L-glutamine + ATP + H2O = L-glutaminyl-tRNA(Gln) + L-glutamate + ADP + phosphate + H(+)</text>
        <dbReference type="Rhea" id="RHEA:17521"/>
        <dbReference type="Rhea" id="RHEA-COMP:9681"/>
        <dbReference type="Rhea" id="RHEA-COMP:9684"/>
        <dbReference type="ChEBI" id="CHEBI:15377"/>
        <dbReference type="ChEBI" id="CHEBI:15378"/>
        <dbReference type="ChEBI" id="CHEBI:29985"/>
        <dbReference type="ChEBI" id="CHEBI:30616"/>
        <dbReference type="ChEBI" id="CHEBI:43474"/>
        <dbReference type="ChEBI" id="CHEBI:58359"/>
        <dbReference type="ChEBI" id="CHEBI:78520"/>
        <dbReference type="ChEBI" id="CHEBI:78521"/>
        <dbReference type="ChEBI" id="CHEBI:456216"/>
        <dbReference type="EC" id="6.3.5.7"/>
    </reaction>
</comment>
<dbReference type="InterPro" id="IPR004412">
    <property type="entry name" value="GatA"/>
</dbReference>
<dbReference type="Gene3D" id="3.90.1300.10">
    <property type="entry name" value="Amidase signature (AS) domain"/>
    <property type="match status" value="1"/>
</dbReference>
<dbReference type="GO" id="GO:0070681">
    <property type="term" value="P:glutaminyl-tRNAGln biosynthesis via transamidation"/>
    <property type="evidence" value="ECO:0007669"/>
    <property type="project" value="UniProtKB-UniRule"/>
</dbReference>
<dbReference type="GO" id="GO:0050567">
    <property type="term" value="F:glutaminyl-tRNA synthase (glutamine-hydrolyzing) activity"/>
    <property type="evidence" value="ECO:0007669"/>
    <property type="project" value="UniProtKB-UniRule"/>
</dbReference>
<dbReference type="SUPFAM" id="SSF75304">
    <property type="entry name" value="Amidase signature (AS) enzymes"/>
    <property type="match status" value="1"/>
</dbReference>